<comment type="caution">
    <text evidence="3">The sequence shown here is derived from an EMBL/GenBank/DDBJ whole genome shotgun (WGS) entry which is preliminary data.</text>
</comment>
<protein>
    <submittedName>
        <fullName evidence="3">Uncharacterized protein</fullName>
    </submittedName>
</protein>
<feature type="compositionally biased region" description="Acidic residues" evidence="1">
    <location>
        <begin position="283"/>
        <end position="320"/>
    </location>
</feature>
<proteinExistence type="predicted"/>
<evidence type="ECO:0000256" key="2">
    <source>
        <dbReference type="SAM" id="SignalP"/>
    </source>
</evidence>
<organism evidence="3 4">
    <name type="scientific">Ruoffia tabacinasalis</name>
    <dbReference type="NCBI Taxonomy" id="87458"/>
    <lineage>
        <taxon>Bacteria</taxon>
        <taxon>Bacillati</taxon>
        <taxon>Bacillota</taxon>
        <taxon>Bacilli</taxon>
        <taxon>Lactobacillales</taxon>
        <taxon>Aerococcaceae</taxon>
        <taxon>Ruoffia</taxon>
    </lineage>
</organism>
<keyword evidence="4" id="KW-1185">Reference proteome</keyword>
<evidence type="ECO:0000313" key="4">
    <source>
        <dbReference type="Proteomes" id="UP000823401"/>
    </source>
</evidence>
<dbReference type="Proteomes" id="UP000823401">
    <property type="component" value="Unassembled WGS sequence"/>
</dbReference>
<evidence type="ECO:0000313" key="3">
    <source>
        <dbReference type="EMBL" id="MBG9979213.1"/>
    </source>
</evidence>
<name>A0ABS0LLP1_9LACT</name>
<keyword evidence="2" id="KW-0732">Signal</keyword>
<dbReference type="RefSeq" id="WP_197105243.1">
    <property type="nucleotide sequence ID" value="NZ_JACCEL010000035.1"/>
</dbReference>
<sequence>MKKQLKKLILGTLSAGLVLSLVPATIFASETTETSEETEEVATEETEESTESSEETEETESTEETSEESTEDTEATEGEEDLTPSADNPYTEAEITEFIKPTEEWDPNLVLERADLEAGYQEVLDTAKERSMNDEVNLTFDEVVEIMGDDPTSVSETDNGEIFRYVSIEDDIVQVVRFQTYVNSEEDGPELTNVEYQYKTAKMFERLETIVEDLQTLFNEGDLAAFTDTFGQPEVVTTSLFPERYTEAFLWSVVENEDVEVGEIAAVEVQTENDELTNLAYYEQEELEDEASTESEDSATEEDSAAETSEEESTEEESAE</sequence>
<feature type="chain" id="PRO_5045715994" evidence="2">
    <location>
        <begin position="29"/>
        <end position="320"/>
    </location>
</feature>
<gene>
    <name evidence="3" type="ORF">HYQ42_10525</name>
</gene>
<feature type="signal peptide" evidence="2">
    <location>
        <begin position="1"/>
        <end position="28"/>
    </location>
</feature>
<reference evidence="3 4" key="1">
    <citation type="submission" date="2020-07" db="EMBL/GenBank/DDBJ databases">
        <title>Facklamia lactis sp. nov., isolated from raw milk.</title>
        <authorList>
            <person name="Doll E.V."/>
            <person name="Huptas C."/>
            <person name="Staib L."/>
            <person name="Wenning M."/>
            <person name="Scherer S."/>
        </authorList>
    </citation>
    <scope>NUCLEOTIDE SEQUENCE [LARGE SCALE GENOMIC DNA]</scope>
    <source>
        <strain evidence="3 4">DSM 104272</strain>
    </source>
</reference>
<evidence type="ECO:0000256" key="1">
    <source>
        <dbReference type="SAM" id="MobiDB-lite"/>
    </source>
</evidence>
<feature type="compositionally biased region" description="Acidic residues" evidence="1">
    <location>
        <begin position="33"/>
        <end position="82"/>
    </location>
</feature>
<feature type="region of interest" description="Disordered" evidence="1">
    <location>
        <begin position="281"/>
        <end position="320"/>
    </location>
</feature>
<accession>A0ABS0LLP1</accession>
<feature type="region of interest" description="Disordered" evidence="1">
    <location>
        <begin position="29"/>
        <end position="91"/>
    </location>
</feature>
<dbReference type="EMBL" id="JACCEL010000035">
    <property type="protein sequence ID" value="MBG9979213.1"/>
    <property type="molecule type" value="Genomic_DNA"/>
</dbReference>